<name>A0ABS7Z8P6_9SPHI</name>
<dbReference type="EMBL" id="JADEYP010000038">
    <property type="protein sequence ID" value="MCA5006570.1"/>
    <property type="molecule type" value="Genomic_DNA"/>
</dbReference>
<evidence type="ECO:0000313" key="1">
    <source>
        <dbReference type="EMBL" id="MCA5006570.1"/>
    </source>
</evidence>
<organism evidence="1 2">
    <name type="scientific">Sphingobacterium bovistauri</name>
    <dbReference type="NCBI Taxonomy" id="2781959"/>
    <lineage>
        <taxon>Bacteria</taxon>
        <taxon>Pseudomonadati</taxon>
        <taxon>Bacteroidota</taxon>
        <taxon>Sphingobacteriia</taxon>
        <taxon>Sphingobacteriales</taxon>
        <taxon>Sphingobacteriaceae</taxon>
        <taxon>Sphingobacterium</taxon>
    </lineage>
</organism>
<reference evidence="1" key="1">
    <citation type="submission" date="2020-10" db="EMBL/GenBank/DDBJ databases">
        <authorList>
            <person name="Lu T."/>
            <person name="Wang Q."/>
            <person name="Han X."/>
        </authorList>
    </citation>
    <scope>NUCLEOTIDE SEQUENCE</scope>
    <source>
        <strain evidence="1">WQ 366</strain>
    </source>
</reference>
<dbReference type="SUPFAM" id="SSF50998">
    <property type="entry name" value="Quinoprotein alcohol dehydrogenase-like"/>
    <property type="match status" value="1"/>
</dbReference>
<dbReference type="RefSeq" id="WP_225554928.1">
    <property type="nucleotide sequence ID" value="NZ_JADEYP010000038.1"/>
</dbReference>
<gene>
    <name evidence="1" type="ORF">IPZ78_15595</name>
</gene>
<evidence type="ECO:0000313" key="2">
    <source>
        <dbReference type="Proteomes" id="UP001165302"/>
    </source>
</evidence>
<dbReference type="Proteomes" id="UP001165302">
    <property type="component" value="Unassembled WGS sequence"/>
</dbReference>
<keyword evidence="2" id="KW-1185">Reference proteome</keyword>
<proteinExistence type="predicted"/>
<dbReference type="InterPro" id="IPR011047">
    <property type="entry name" value="Quinoprotein_ADH-like_sf"/>
</dbReference>
<sequence length="521" mass="58233">MKKYITLLLHLIIAVSALNSCYKDKGNYDYIALDKVVVDTSNRGIKEIYSIERYDTLQIQPKLIINDQEIINLESIKDKYAFSWSIFQITTGGTIYSRDTLSNEFTLDKPITKGSGTWNLVLTVKNLNTQVEAYQKFQVEVSEAISDGWIVLYEKDGYSDVGLIVDERIKLGATRTRVLTDLIKNSNGKSLEGKPVAVLHSATALNSREVLVASEKNIQAYNHTDFTVLFDYTKLFYNAPINRSISGLTTNNSRREVIINNNKIHVANFVLGNALDRSVYFGPSLSGDYGNLAPWNPKFVAQGYDAVAYDATNKKFLYSVSGSMMVNNLPNQSLAAEWNPSDVGLDFVASDYGFPNTPLANEYMIMRNSSNTYLLTANFASPVASAIAQKKYDMTSLPESNHINTMAASSTGAYIVYGASNNLYAYRYQINNVGKVWSAPNGEEITSVKFLKFYHTAVNMVKLTPLGVNQYIYISTYNQTTKEGKVYNLKIDITNGTITSNTQKEYSGFGKIVDMGYKWNL</sequence>
<accession>A0ABS7Z8P6</accession>
<evidence type="ECO:0008006" key="3">
    <source>
        <dbReference type="Google" id="ProtNLM"/>
    </source>
</evidence>
<dbReference type="Pfam" id="PF16407">
    <property type="entry name" value="PKD_2"/>
    <property type="match status" value="1"/>
</dbReference>
<protein>
    <recommendedName>
        <fullName evidence="3">PKD-like family protein</fullName>
    </recommendedName>
</protein>
<comment type="caution">
    <text evidence="1">The sequence shown here is derived from an EMBL/GenBank/DDBJ whole genome shotgun (WGS) entry which is preliminary data.</text>
</comment>
<dbReference type="InterPro" id="IPR032183">
    <property type="entry name" value="PKD-like"/>
</dbReference>